<feature type="transmembrane region" description="Helical" evidence="7">
    <location>
        <begin position="158"/>
        <end position="184"/>
    </location>
</feature>
<comment type="similarity">
    <text evidence="7">Belongs to the binding-protein-dependent transport system permease family.</text>
</comment>
<dbReference type="Gene3D" id="1.10.3720.10">
    <property type="entry name" value="MetI-like"/>
    <property type="match status" value="1"/>
</dbReference>
<feature type="transmembrane region" description="Helical" evidence="7">
    <location>
        <begin position="205"/>
        <end position="230"/>
    </location>
</feature>
<dbReference type="SUPFAM" id="SSF161098">
    <property type="entry name" value="MetI-like"/>
    <property type="match status" value="1"/>
</dbReference>
<feature type="transmembrane region" description="Helical" evidence="7">
    <location>
        <begin position="111"/>
        <end position="132"/>
    </location>
</feature>
<accession>A0A4V6HRM8</accession>
<evidence type="ECO:0000256" key="7">
    <source>
        <dbReference type="RuleBase" id="RU363032"/>
    </source>
</evidence>
<comment type="subcellular location">
    <subcellularLocation>
        <location evidence="1 7">Cell membrane</location>
        <topology evidence="1 7">Multi-pass membrane protein</topology>
    </subcellularLocation>
</comment>
<reference evidence="9 10" key="1">
    <citation type="journal article" date="2019" name="Anaerobe">
        <title>Detection of Robinsoniella peoriensis in multiple bone samples of a trauma patient.</title>
        <authorList>
            <person name="Schrottner P."/>
            <person name="Hartwich K."/>
            <person name="Bunk B."/>
            <person name="Schober I."/>
            <person name="Helbig S."/>
            <person name="Rudolph W.W."/>
            <person name="Gunzer F."/>
        </authorList>
    </citation>
    <scope>NUCLEOTIDE SEQUENCE [LARGE SCALE GENOMIC DNA]</scope>
    <source>
        <strain evidence="9 10">DSM 106044</strain>
    </source>
</reference>
<dbReference type="RefSeq" id="WP_052430907.1">
    <property type="nucleotide sequence ID" value="NZ_JTGN01000008.1"/>
</dbReference>
<dbReference type="PANTHER" id="PTHR43005">
    <property type="entry name" value="BLR7065 PROTEIN"/>
    <property type="match status" value="1"/>
</dbReference>
<sequence length="294" mass="33110">MKEQRSLERRKRDYMLSMGFLLPSVILIGFVNLYPVITGILYSLKDGNIVNTGDFVGLQNYQSVLTSSRFWNAMGFSLLFSLVTIIGSYVIGLTLALILNKDVPGRGFFRAAFIIPWVIPTIVSVSAWRWLINDQGSLINVLLGYLNIEPIMFLADPVWARVTVCIIKIWISYPFVLISLLASLQSIGTEMYESARLDTSSGAKLFRYITLPHLKPTSIILVILLTVWSFNDFGLIYLLTGGGPDMATENMVYLAYLYPFTYNKIGPGSAIAVITLILLMILAYIMMKMRRNEE</sequence>
<dbReference type="Pfam" id="PF00528">
    <property type="entry name" value="BPD_transp_1"/>
    <property type="match status" value="1"/>
</dbReference>
<gene>
    <name evidence="9" type="primary">ycjO_5</name>
    <name evidence="9" type="ORF">DSM106044_03578</name>
</gene>
<feature type="transmembrane region" description="Helical" evidence="7">
    <location>
        <begin position="20"/>
        <end position="44"/>
    </location>
</feature>
<keyword evidence="5 7" id="KW-1133">Transmembrane helix</keyword>
<comment type="caution">
    <text evidence="9">The sequence shown here is derived from an EMBL/GenBank/DDBJ whole genome shotgun (WGS) entry which is preliminary data.</text>
</comment>
<feature type="transmembrane region" description="Helical" evidence="7">
    <location>
        <begin position="265"/>
        <end position="287"/>
    </location>
</feature>
<keyword evidence="10" id="KW-1185">Reference proteome</keyword>
<evidence type="ECO:0000256" key="1">
    <source>
        <dbReference type="ARBA" id="ARBA00004651"/>
    </source>
</evidence>
<dbReference type="AlphaFoldDB" id="A0A4V6HRM8"/>
<evidence type="ECO:0000256" key="4">
    <source>
        <dbReference type="ARBA" id="ARBA00022692"/>
    </source>
</evidence>
<dbReference type="EMBL" id="QGQD01000068">
    <property type="protein sequence ID" value="TLC99627.1"/>
    <property type="molecule type" value="Genomic_DNA"/>
</dbReference>
<dbReference type="PROSITE" id="PS50928">
    <property type="entry name" value="ABC_TM1"/>
    <property type="match status" value="1"/>
</dbReference>
<organism evidence="9 10">
    <name type="scientific">Robinsoniella peoriensis</name>
    <dbReference type="NCBI Taxonomy" id="180332"/>
    <lineage>
        <taxon>Bacteria</taxon>
        <taxon>Bacillati</taxon>
        <taxon>Bacillota</taxon>
        <taxon>Clostridia</taxon>
        <taxon>Lachnospirales</taxon>
        <taxon>Lachnospiraceae</taxon>
        <taxon>Robinsoniella</taxon>
    </lineage>
</organism>
<evidence type="ECO:0000256" key="5">
    <source>
        <dbReference type="ARBA" id="ARBA00022989"/>
    </source>
</evidence>
<dbReference type="CDD" id="cd06261">
    <property type="entry name" value="TM_PBP2"/>
    <property type="match status" value="1"/>
</dbReference>
<evidence type="ECO:0000256" key="3">
    <source>
        <dbReference type="ARBA" id="ARBA00022475"/>
    </source>
</evidence>
<protein>
    <submittedName>
        <fullName evidence="9">Inner membrane ABC transporter permease protein YcjO</fullName>
    </submittedName>
</protein>
<dbReference type="InterPro" id="IPR035906">
    <property type="entry name" value="MetI-like_sf"/>
</dbReference>
<dbReference type="STRING" id="180332.GCA_000797495_02372"/>
<evidence type="ECO:0000259" key="8">
    <source>
        <dbReference type="PROSITE" id="PS50928"/>
    </source>
</evidence>
<proteinExistence type="inferred from homology"/>
<keyword evidence="4 7" id="KW-0812">Transmembrane</keyword>
<keyword evidence="2 7" id="KW-0813">Transport</keyword>
<keyword evidence="6 7" id="KW-0472">Membrane</keyword>
<dbReference type="PANTHER" id="PTHR43005:SF1">
    <property type="entry name" value="SPERMIDINE_PUTRESCINE TRANSPORT SYSTEM PERMEASE PROTEIN"/>
    <property type="match status" value="1"/>
</dbReference>
<evidence type="ECO:0000313" key="10">
    <source>
        <dbReference type="Proteomes" id="UP000306509"/>
    </source>
</evidence>
<dbReference type="GO" id="GO:0055085">
    <property type="term" value="P:transmembrane transport"/>
    <property type="evidence" value="ECO:0007669"/>
    <property type="project" value="InterPro"/>
</dbReference>
<keyword evidence="3" id="KW-1003">Cell membrane</keyword>
<dbReference type="InterPro" id="IPR000515">
    <property type="entry name" value="MetI-like"/>
</dbReference>
<feature type="transmembrane region" description="Helical" evidence="7">
    <location>
        <begin position="73"/>
        <end position="99"/>
    </location>
</feature>
<evidence type="ECO:0000313" key="9">
    <source>
        <dbReference type="EMBL" id="TLC99627.1"/>
    </source>
</evidence>
<dbReference type="Proteomes" id="UP000306509">
    <property type="component" value="Unassembled WGS sequence"/>
</dbReference>
<feature type="domain" description="ABC transmembrane type-1" evidence="8">
    <location>
        <begin position="74"/>
        <end position="286"/>
    </location>
</feature>
<name>A0A4V6HRM8_9FIRM</name>
<dbReference type="GO" id="GO:0005886">
    <property type="term" value="C:plasma membrane"/>
    <property type="evidence" value="ECO:0007669"/>
    <property type="project" value="UniProtKB-SubCell"/>
</dbReference>
<evidence type="ECO:0000256" key="6">
    <source>
        <dbReference type="ARBA" id="ARBA00023136"/>
    </source>
</evidence>
<evidence type="ECO:0000256" key="2">
    <source>
        <dbReference type="ARBA" id="ARBA00022448"/>
    </source>
</evidence>